<evidence type="ECO:0000259" key="4">
    <source>
        <dbReference type="Pfam" id="PF07727"/>
    </source>
</evidence>
<sequence>MARTMVKSKNMPKEFWAEAVACAVYLSNRSPTKSLKNVTPQEAWSGQTPGVHHLRIFGSIAYAQLSEQERSKLDDRSRKLVFIGYNENSKGYKLLSPDSRRIVISRDVEFDEDATWNWISKTENDSYDIFTYFGEENDMEQEVEQQDPTPPPSSGLSNTPGSSSGEKTPKYRSLADIYNETQAIDGMNFFCLLADAEPLSFDEAEKDEKWRRAMDEEIHAIVKNDTWELTSLPKNHQVIGVKWVYKAKKNANGEVERYKARLVAKGYKQKHALMRQRRMRNGGELWMKKFMPL</sequence>
<evidence type="ECO:0000313" key="6">
    <source>
        <dbReference type="EMBL" id="KZV27848.1"/>
    </source>
</evidence>
<dbReference type="Pfam" id="PF07727">
    <property type="entry name" value="RVT_2"/>
    <property type="match status" value="1"/>
</dbReference>
<dbReference type="GO" id="GO:0016787">
    <property type="term" value="F:hydrolase activity"/>
    <property type="evidence" value="ECO:0007669"/>
    <property type="project" value="UniProtKB-KW"/>
</dbReference>
<evidence type="ECO:0000313" key="7">
    <source>
        <dbReference type="Proteomes" id="UP000250235"/>
    </source>
</evidence>
<evidence type="ECO:0000256" key="3">
    <source>
        <dbReference type="SAM" id="MobiDB-lite"/>
    </source>
</evidence>
<accession>A0A2Z7B310</accession>
<feature type="compositionally biased region" description="Low complexity" evidence="3">
    <location>
        <begin position="154"/>
        <end position="165"/>
    </location>
</feature>
<evidence type="ECO:0000259" key="5">
    <source>
        <dbReference type="Pfam" id="PF25597"/>
    </source>
</evidence>
<dbReference type="AlphaFoldDB" id="A0A2Z7B310"/>
<protein>
    <submittedName>
        <fullName evidence="6">Uncharacterized protein</fullName>
    </submittedName>
</protein>
<keyword evidence="2" id="KW-0378">Hydrolase</keyword>
<reference evidence="6 7" key="1">
    <citation type="journal article" date="2015" name="Proc. Natl. Acad. Sci. U.S.A.">
        <title>The resurrection genome of Boea hygrometrica: A blueprint for survival of dehydration.</title>
        <authorList>
            <person name="Xiao L."/>
            <person name="Yang G."/>
            <person name="Zhang L."/>
            <person name="Yang X."/>
            <person name="Zhao S."/>
            <person name="Ji Z."/>
            <person name="Zhou Q."/>
            <person name="Hu M."/>
            <person name="Wang Y."/>
            <person name="Chen M."/>
            <person name="Xu Y."/>
            <person name="Jin H."/>
            <person name="Xiao X."/>
            <person name="Hu G."/>
            <person name="Bao F."/>
            <person name="Hu Y."/>
            <person name="Wan P."/>
            <person name="Li L."/>
            <person name="Deng X."/>
            <person name="Kuang T."/>
            <person name="Xiang C."/>
            <person name="Zhu J.K."/>
            <person name="Oliver M.J."/>
            <person name="He Y."/>
        </authorList>
    </citation>
    <scope>NUCLEOTIDE SEQUENCE [LARGE SCALE GENOMIC DNA]</scope>
    <source>
        <strain evidence="7">cv. XS01</strain>
    </source>
</reference>
<feature type="domain" description="Retroviral polymerase SH3-like" evidence="5">
    <location>
        <begin position="59"/>
        <end position="122"/>
    </location>
</feature>
<dbReference type="OrthoDB" id="1917367at2759"/>
<dbReference type="InterPro" id="IPR039537">
    <property type="entry name" value="Retrotran_Ty1/copia-like"/>
</dbReference>
<dbReference type="PANTHER" id="PTHR42648:SF18">
    <property type="entry name" value="RETROTRANSPOSON, UNCLASSIFIED-LIKE PROTEIN"/>
    <property type="match status" value="1"/>
</dbReference>
<dbReference type="Pfam" id="PF25597">
    <property type="entry name" value="SH3_retrovirus"/>
    <property type="match status" value="1"/>
</dbReference>
<dbReference type="InterPro" id="IPR057670">
    <property type="entry name" value="SH3_retrovirus"/>
</dbReference>
<keyword evidence="1" id="KW-0479">Metal-binding</keyword>
<organism evidence="6 7">
    <name type="scientific">Dorcoceras hygrometricum</name>
    <dbReference type="NCBI Taxonomy" id="472368"/>
    <lineage>
        <taxon>Eukaryota</taxon>
        <taxon>Viridiplantae</taxon>
        <taxon>Streptophyta</taxon>
        <taxon>Embryophyta</taxon>
        <taxon>Tracheophyta</taxon>
        <taxon>Spermatophyta</taxon>
        <taxon>Magnoliopsida</taxon>
        <taxon>eudicotyledons</taxon>
        <taxon>Gunneridae</taxon>
        <taxon>Pentapetalae</taxon>
        <taxon>asterids</taxon>
        <taxon>lamiids</taxon>
        <taxon>Lamiales</taxon>
        <taxon>Gesneriaceae</taxon>
        <taxon>Didymocarpoideae</taxon>
        <taxon>Trichosporeae</taxon>
        <taxon>Loxocarpinae</taxon>
        <taxon>Dorcoceras</taxon>
    </lineage>
</organism>
<dbReference type="InterPro" id="IPR012337">
    <property type="entry name" value="RNaseH-like_sf"/>
</dbReference>
<name>A0A2Z7B310_9LAMI</name>
<proteinExistence type="predicted"/>
<dbReference type="PANTHER" id="PTHR42648">
    <property type="entry name" value="TRANSPOSASE, PUTATIVE-RELATED"/>
    <property type="match status" value="1"/>
</dbReference>
<gene>
    <name evidence="6" type="ORF">F511_36126</name>
</gene>
<feature type="domain" description="Reverse transcriptase Ty1/copia-type" evidence="4">
    <location>
        <begin position="224"/>
        <end position="270"/>
    </location>
</feature>
<dbReference type="Proteomes" id="UP000250235">
    <property type="component" value="Unassembled WGS sequence"/>
</dbReference>
<keyword evidence="7" id="KW-1185">Reference proteome</keyword>
<dbReference type="InterPro" id="IPR013103">
    <property type="entry name" value="RVT_2"/>
</dbReference>
<evidence type="ECO:0000256" key="1">
    <source>
        <dbReference type="ARBA" id="ARBA00022723"/>
    </source>
</evidence>
<feature type="region of interest" description="Disordered" evidence="3">
    <location>
        <begin position="139"/>
        <end position="169"/>
    </location>
</feature>
<dbReference type="EMBL" id="KV010266">
    <property type="protein sequence ID" value="KZV27848.1"/>
    <property type="molecule type" value="Genomic_DNA"/>
</dbReference>
<evidence type="ECO:0000256" key="2">
    <source>
        <dbReference type="ARBA" id="ARBA00022801"/>
    </source>
</evidence>
<dbReference type="SUPFAM" id="SSF53098">
    <property type="entry name" value="Ribonuclease H-like"/>
    <property type="match status" value="1"/>
</dbReference>
<dbReference type="GO" id="GO:0046872">
    <property type="term" value="F:metal ion binding"/>
    <property type="evidence" value="ECO:0007669"/>
    <property type="project" value="UniProtKB-KW"/>
</dbReference>